<dbReference type="Proteomes" id="UP000712600">
    <property type="component" value="Unassembled WGS sequence"/>
</dbReference>
<evidence type="ECO:0000256" key="1">
    <source>
        <dbReference type="SAM" id="MobiDB-lite"/>
    </source>
</evidence>
<dbReference type="AlphaFoldDB" id="A0A8S9QST5"/>
<protein>
    <submittedName>
        <fullName evidence="2">Uncharacterized protein</fullName>
    </submittedName>
</protein>
<accession>A0A8S9QST5</accession>
<feature type="compositionally biased region" description="Basic and acidic residues" evidence="1">
    <location>
        <begin position="94"/>
        <end position="103"/>
    </location>
</feature>
<gene>
    <name evidence="2" type="ORF">F2Q69_00012073</name>
</gene>
<dbReference type="EMBL" id="QGKX02000996">
    <property type="protein sequence ID" value="KAF3555914.1"/>
    <property type="molecule type" value="Genomic_DNA"/>
</dbReference>
<evidence type="ECO:0000313" key="2">
    <source>
        <dbReference type="EMBL" id="KAF3555914.1"/>
    </source>
</evidence>
<reference evidence="2" key="1">
    <citation type="submission" date="2019-12" db="EMBL/GenBank/DDBJ databases">
        <title>Genome sequencing and annotation of Brassica cretica.</title>
        <authorList>
            <person name="Studholme D.J."/>
            <person name="Sarris P."/>
        </authorList>
    </citation>
    <scope>NUCLEOTIDE SEQUENCE</scope>
    <source>
        <strain evidence="2">PFS-109/04</strain>
        <tissue evidence="2">Leaf</tissue>
    </source>
</reference>
<comment type="caution">
    <text evidence="2">The sequence shown here is derived from an EMBL/GenBank/DDBJ whole genome shotgun (WGS) entry which is preliminary data.</text>
</comment>
<name>A0A8S9QST5_BRACR</name>
<sequence>MNVSDPGRDHPFPATTACEIRNLDRDPHILRQHTREMAWSDWRDTDTACLSSRKRPAINHITSRPRLPAMSPCEINWTDSSHHGRGWLHPTKFARGDTTKSSS</sequence>
<feature type="region of interest" description="Disordered" evidence="1">
    <location>
        <begin position="83"/>
        <end position="103"/>
    </location>
</feature>
<organism evidence="2 3">
    <name type="scientific">Brassica cretica</name>
    <name type="common">Mustard</name>
    <dbReference type="NCBI Taxonomy" id="69181"/>
    <lineage>
        <taxon>Eukaryota</taxon>
        <taxon>Viridiplantae</taxon>
        <taxon>Streptophyta</taxon>
        <taxon>Embryophyta</taxon>
        <taxon>Tracheophyta</taxon>
        <taxon>Spermatophyta</taxon>
        <taxon>Magnoliopsida</taxon>
        <taxon>eudicotyledons</taxon>
        <taxon>Gunneridae</taxon>
        <taxon>Pentapetalae</taxon>
        <taxon>rosids</taxon>
        <taxon>malvids</taxon>
        <taxon>Brassicales</taxon>
        <taxon>Brassicaceae</taxon>
        <taxon>Brassiceae</taxon>
        <taxon>Brassica</taxon>
    </lineage>
</organism>
<evidence type="ECO:0000313" key="3">
    <source>
        <dbReference type="Proteomes" id="UP000712600"/>
    </source>
</evidence>
<proteinExistence type="predicted"/>